<gene>
    <name evidence="1" type="ORF">RM590_33810</name>
</gene>
<dbReference type="EMBL" id="JAVREL010000033">
    <property type="protein sequence ID" value="MDT0347507.1"/>
    <property type="molecule type" value="Genomic_DNA"/>
</dbReference>
<proteinExistence type="predicted"/>
<keyword evidence="1" id="KW-0489">Methyltransferase</keyword>
<dbReference type="InterPro" id="IPR029063">
    <property type="entry name" value="SAM-dependent_MTases_sf"/>
</dbReference>
<evidence type="ECO:0000313" key="2">
    <source>
        <dbReference type="Proteomes" id="UP001183246"/>
    </source>
</evidence>
<dbReference type="Proteomes" id="UP001183246">
    <property type="component" value="Unassembled WGS sequence"/>
</dbReference>
<dbReference type="SUPFAM" id="SSF53335">
    <property type="entry name" value="S-adenosyl-L-methionine-dependent methyltransferases"/>
    <property type="match status" value="1"/>
</dbReference>
<keyword evidence="2" id="KW-1185">Reference proteome</keyword>
<dbReference type="RefSeq" id="WP_311708629.1">
    <property type="nucleotide sequence ID" value="NZ_JAVREL010000033.1"/>
</dbReference>
<reference evidence="2" key="1">
    <citation type="submission" date="2023-07" db="EMBL/GenBank/DDBJ databases">
        <title>30 novel species of actinomycetes from the DSMZ collection.</title>
        <authorList>
            <person name="Nouioui I."/>
        </authorList>
    </citation>
    <scope>NUCLEOTIDE SEQUENCE [LARGE SCALE GENOMIC DNA]</scope>
    <source>
        <strain evidence="2">DSM 44938</strain>
    </source>
</reference>
<dbReference type="GO" id="GO:0032259">
    <property type="term" value="P:methylation"/>
    <property type="evidence" value="ECO:0007669"/>
    <property type="project" value="UniProtKB-KW"/>
</dbReference>
<accession>A0ABU2N0S8</accession>
<protein>
    <submittedName>
        <fullName evidence="1">SAM-dependent methyltransferase</fullName>
    </submittedName>
</protein>
<sequence length="217" mass="24212">MTCVGHSACRHNGPGGAAKGYHDAGFEVTGVDLAPQPRYPYLFFQADALEFLEAFGGEFDLIHASPPCQRYTKAQQIRGREHPDVIEPLRALLVATGRPYVIENVPGAPLLAPVELCGSMFGRRTYRHRRFETSFPVGVPHHPRHLAPNAKMGRPVREGEFMHIVGNFSNVPLAREVMEMPWATREGLREAIPPAYTRHIAREFLAQHPVRQETACA</sequence>
<comment type="caution">
    <text evidence="1">The sequence shown here is derived from an EMBL/GenBank/DDBJ whole genome shotgun (WGS) entry which is preliminary data.</text>
</comment>
<dbReference type="GO" id="GO:0008168">
    <property type="term" value="F:methyltransferase activity"/>
    <property type="evidence" value="ECO:0007669"/>
    <property type="project" value="UniProtKB-KW"/>
</dbReference>
<name>A0ABU2N0S8_9ACTN</name>
<dbReference type="Gene3D" id="3.40.50.150">
    <property type="entry name" value="Vaccinia Virus protein VP39"/>
    <property type="match status" value="1"/>
</dbReference>
<organism evidence="1 2">
    <name type="scientific">Streptomyces litchfieldiae</name>
    <dbReference type="NCBI Taxonomy" id="3075543"/>
    <lineage>
        <taxon>Bacteria</taxon>
        <taxon>Bacillati</taxon>
        <taxon>Actinomycetota</taxon>
        <taxon>Actinomycetes</taxon>
        <taxon>Kitasatosporales</taxon>
        <taxon>Streptomycetaceae</taxon>
        <taxon>Streptomyces</taxon>
    </lineage>
</organism>
<keyword evidence="1" id="KW-0808">Transferase</keyword>
<evidence type="ECO:0000313" key="1">
    <source>
        <dbReference type="EMBL" id="MDT0347507.1"/>
    </source>
</evidence>